<dbReference type="EMBL" id="CP077365">
    <property type="protein sequence ID" value="QXB46047.1"/>
    <property type="molecule type" value="Genomic_DNA"/>
</dbReference>
<evidence type="ECO:0000313" key="3">
    <source>
        <dbReference type="Proteomes" id="UP000683517"/>
    </source>
</evidence>
<evidence type="ECO:0000256" key="1">
    <source>
        <dbReference type="SAM" id="MobiDB-lite"/>
    </source>
</evidence>
<protein>
    <submittedName>
        <fullName evidence="2">Phage tail assembly chaperone family protein, TAC</fullName>
    </submittedName>
</protein>
<sequence>MKKLSADQIKSGILLGKPEQVTVQVLVNGEESEFTTYIKPFNYQSAVANMKAYGENKEALAGILASCITDEHGVPTFTEDEVRLHFSQALVDIIWVKIVEINVMGKQTLKSTTEKNSSSKSQSQPQDQLKKSKQPSPTKKLEPGPLTDKKEVAST</sequence>
<reference evidence="2 3" key="1">
    <citation type="submission" date="2021-06" db="EMBL/GenBank/DDBJ databases">
        <title>FDA dAtabase for Regulatory Grade micrObial Sequences (FDA-ARGOS): Supporting development and validation of Infectious Disease Dx tests.</title>
        <authorList>
            <person name="Sproer C."/>
            <person name="Gronow S."/>
            <person name="Severitt S."/>
            <person name="Schroder I."/>
            <person name="Tallon L."/>
            <person name="Sadzewicz L."/>
            <person name="Zhao X."/>
            <person name="Boylan J."/>
            <person name="Ott S."/>
            <person name="Bowen H."/>
            <person name="Vavikolanu K."/>
            <person name="Mehta A."/>
            <person name="Aluvathingal J."/>
            <person name="Nadendla S."/>
            <person name="Lowell S."/>
            <person name="Myers T."/>
            <person name="Yan Y."/>
        </authorList>
    </citation>
    <scope>NUCLEOTIDE SEQUENCE [LARGE SCALE GENOMIC DNA]</scope>
    <source>
        <strain evidence="2 3">FDAARGOS 1400</strain>
    </source>
</reference>
<feature type="region of interest" description="Disordered" evidence="1">
    <location>
        <begin position="109"/>
        <end position="155"/>
    </location>
</feature>
<name>A0ABX8L569_9GAMM</name>
<proteinExistence type="predicted"/>
<organism evidence="2 3">
    <name type="scientific">Acinetobacter seifertii</name>
    <dbReference type="NCBI Taxonomy" id="1530123"/>
    <lineage>
        <taxon>Bacteria</taxon>
        <taxon>Pseudomonadati</taxon>
        <taxon>Pseudomonadota</taxon>
        <taxon>Gammaproteobacteria</taxon>
        <taxon>Moraxellales</taxon>
        <taxon>Moraxellaceae</taxon>
        <taxon>Acinetobacter</taxon>
        <taxon>Acinetobacter calcoaceticus/baumannii complex</taxon>
    </lineage>
</organism>
<accession>A0ABX8L569</accession>
<dbReference type="GeneID" id="60735427"/>
<dbReference type="Proteomes" id="UP000683517">
    <property type="component" value="Chromosome"/>
</dbReference>
<feature type="compositionally biased region" description="Basic and acidic residues" evidence="1">
    <location>
        <begin position="139"/>
        <end position="155"/>
    </location>
</feature>
<gene>
    <name evidence="2" type="ORF">I6L30_16775</name>
</gene>
<dbReference type="InterPro" id="IPR024410">
    <property type="entry name" value="Phage_TAC_12"/>
</dbReference>
<dbReference type="Pfam" id="PF16459">
    <property type="entry name" value="Phage_TAC_13"/>
    <property type="match status" value="1"/>
</dbReference>
<evidence type="ECO:0000313" key="2">
    <source>
        <dbReference type="EMBL" id="QXB46047.1"/>
    </source>
</evidence>
<dbReference type="RefSeq" id="WP_151763807.1">
    <property type="nucleotide sequence ID" value="NZ_CP065820.1"/>
</dbReference>
<feature type="compositionally biased region" description="Low complexity" evidence="1">
    <location>
        <begin position="115"/>
        <end position="127"/>
    </location>
</feature>
<keyword evidence="3" id="KW-1185">Reference proteome</keyword>